<dbReference type="InterPro" id="IPR011989">
    <property type="entry name" value="ARM-like"/>
</dbReference>
<evidence type="ECO:0000256" key="2">
    <source>
        <dbReference type="ARBA" id="ARBA00022618"/>
    </source>
</evidence>
<organism evidence="7 8">
    <name type="scientific">Exophiala dermatitidis (strain ATCC 34100 / CBS 525.76 / NIH/UT8656)</name>
    <name type="common">Black yeast</name>
    <name type="synonym">Wangiella dermatitidis</name>
    <dbReference type="NCBI Taxonomy" id="858893"/>
    <lineage>
        <taxon>Eukaryota</taxon>
        <taxon>Fungi</taxon>
        <taxon>Dikarya</taxon>
        <taxon>Ascomycota</taxon>
        <taxon>Pezizomycotina</taxon>
        <taxon>Eurotiomycetes</taxon>
        <taxon>Chaetothyriomycetidae</taxon>
        <taxon>Chaetothyriales</taxon>
        <taxon>Herpotrichiellaceae</taxon>
        <taxon>Exophiala</taxon>
    </lineage>
</organism>
<dbReference type="SUPFAM" id="SSF48371">
    <property type="entry name" value="ARM repeat"/>
    <property type="match status" value="2"/>
</dbReference>
<dbReference type="EMBL" id="JH226133">
    <property type="protein sequence ID" value="EHY56470.1"/>
    <property type="molecule type" value="Genomic_DNA"/>
</dbReference>
<dbReference type="VEuPathDB" id="FungiDB:HMPREF1120_04552"/>
<gene>
    <name evidence="7" type="ORF">HMPREF1120_04552</name>
</gene>
<name>H6C0U6_EXODN</name>
<evidence type="ECO:0000256" key="3">
    <source>
        <dbReference type="ARBA" id="ARBA00022776"/>
    </source>
</evidence>
<dbReference type="GO" id="GO:0000785">
    <property type="term" value="C:chromatin"/>
    <property type="evidence" value="ECO:0007669"/>
    <property type="project" value="TreeGrafter"/>
</dbReference>
<dbReference type="PANTHER" id="PTHR12663">
    <property type="entry name" value="ANDROGEN INDUCED INHIBITOR OF PROLIFERATION AS3 / PDS5-RELATED"/>
    <property type="match status" value="1"/>
</dbReference>
<dbReference type="Gene3D" id="1.25.10.10">
    <property type="entry name" value="Leucine-rich Repeat Variant"/>
    <property type="match status" value="1"/>
</dbReference>
<evidence type="ECO:0000256" key="6">
    <source>
        <dbReference type="SAM" id="MobiDB-lite"/>
    </source>
</evidence>
<keyword evidence="8" id="KW-1185">Reference proteome</keyword>
<evidence type="ECO:0000256" key="4">
    <source>
        <dbReference type="ARBA" id="ARBA00023242"/>
    </source>
</evidence>
<dbReference type="GO" id="GO:0007064">
    <property type="term" value="P:mitotic sister chromatid cohesion"/>
    <property type="evidence" value="ECO:0007669"/>
    <property type="project" value="InterPro"/>
</dbReference>
<keyword evidence="4" id="KW-0539">Nucleus</keyword>
<evidence type="ECO:0000313" key="8">
    <source>
        <dbReference type="Proteomes" id="UP000007304"/>
    </source>
</evidence>
<dbReference type="FunCoup" id="H6C0U6">
    <property type="interactions" value="877"/>
</dbReference>
<proteinExistence type="predicted"/>
<dbReference type="GO" id="GO:0005634">
    <property type="term" value="C:nucleus"/>
    <property type="evidence" value="ECO:0007669"/>
    <property type="project" value="UniProtKB-SubCell"/>
</dbReference>
<dbReference type="Proteomes" id="UP000007304">
    <property type="component" value="Unassembled WGS sequence"/>
</dbReference>
<dbReference type="RefSeq" id="XP_009156931.1">
    <property type="nucleotide sequence ID" value="XM_009158683.1"/>
</dbReference>
<feature type="compositionally biased region" description="Acidic residues" evidence="6">
    <location>
        <begin position="1447"/>
        <end position="1478"/>
    </location>
</feature>
<feature type="region of interest" description="Disordered" evidence="6">
    <location>
        <begin position="1302"/>
        <end position="1540"/>
    </location>
</feature>
<feature type="region of interest" description="Disordered" evidence="6">
    <location>
        <begin position="600"/>
        <end position="622"/>
    </location>
</feature>
<feature type="compositionally biased region" description="Basic and acidic residues" evidence="6">
    <location>
        <begin position="603"/>
        <end position="615"/>
    </location>
</feature>
<feature type="region of interest" description="Disordered" evidence="6">
    <location>
        <begin position="294"/>
        <end position="315"/>
    </location>
</feature>
<dbReference type="InterPro" id="IPR016024">
    <property type="entry name" value="ARM-type_fold"/>
</dbReference>
<dbReference type="InterPro" id="IPR039776">
    <property type="entry name" value="Pds5"/>
</dbReference>
<dbReference type="eggNOG" id="KOG1525">
    <property type="taxonomic scope" value="Eukaryota"/>
</dbReference>
<dbReference type="OMA" id="YPPAYNM"/>
<comment type="subcellular location">
    <subcellularLocation>
        <location evidence="1">Nucleus</location>
    </subcellularLocation>
</comment>
<dbReference type="GeneID" id="20309191"/>
<reference evidence="7" key="1">
    <citation type="submission" date="2011-07" db="EMBL/GenBank/DDBJ databases">
        <title>The Genome Sequence of Exophiala (Wangiella) dermatitidis NIH/UT8656.</title>
        <authorList>
            <consortium name="The Broad Institute Genome Sequencing Platform"/>
            <person name="Cuomo C."/>
            <person name="Wang Z."/>
            <person name="Hunicke-Smith S."/>
            <person name="Szanislo P.J."/>
            <person name="Earl A."/>
            <person name="Young S.K."/>
            <person name="Zeng Q."/>
            <person name="Gargeya S."/>
            <person name="Fitzgerald M."/>
            <person name="Haas B."/>
            <person name="Abouelleil A."/>
            <person name="Alvarado L."/>
            <person name="Arachchi H.M."/>
            <person name="Berlin A."/>
            <person name="Brown A."/>
            <person name="Chapman S.B."/>
            <person name="Chen Z."/>
            <person name="Dunbar C."/>
            <person name="Freedman E."/>
            <person name="Gearin G."/>
            <person name="Gellesch M."/>
            <person name="Goldberg J."/>
            <person name="Griggs A."/>
            <person name="Gujja S."/>
            <person name="Heiman D."/>
            <person name="Howarth C."/>
            <person name="Larson L."/>
            <person name="Lui A."/>
            <person name="MacDonald P.J.P."/>
            <person name="Montmayeur A."/>
            <person name="Murphy C."/>
            <person name="Neiman D."/>
            <person name="Pearson M."/>
            <person name="Priest M."/>
            <person name="Roberts A."/>
            <person name="Saif S."/>
            <person name="Shea T."/>
            <person name="Shenoy N."/>
            <person name="Sisk P."/>
            <person name="Stolte C."/>
            <person name="Sykes S."/>
            <person name="Wortman J."/>
            <person name="Nusbaum C."/>
            <person name="Birren B."/>
        </authorList>
    </citation>
    <scope>NUCLEOTIDE SEQUENCE</scope>
    <source>
        <strain evidence="7">NIH/UT8656</strain>
    </source>
</reference>
<dbReference type="GO" id="GO:0006281">
    <property type="term" value="P:DNA repair"/>
    <property type="evidence" value="ECO:0007669"/>
    <property type="project" value="TreeGrafter"/>
</dbReference>
<keyword evidence="5" id="KW-0131">Cell cycle</keyword>
<accession>H6C0U6</accession>
<sequence>MPPRQRHSAAEAAQKEIRYNIPGLHFDETLSWRAGRPIPVADLLSRLQKLSGELRNYDLDEVDSRSFTTLAHDLANPNLLGHKDKGVRAWTVACIVDVLRICAPDAPFQVSQLKDIFTVTINSILPALADPSNAYNAQHVYILTALAESQSILLVADVPNHENLIVSLFTTAFDIISGSGNNTSAFEVSKSVEYHLKNLLAAVVDEVVLPQEVTDIIISQFLRVDTRHAQEHRGKGKKRGAEDAKQATLLLKEYPPAYNMAKSLCTTCPEKMTIQITQYFGAIIVDATAATSITAPPKPAHHRRTSDLDGSEDEHGGFNDLRKAHRLLRELWRACPDVLLNVIPQIEAEFSADSPALRRLATETIGDIAAGIGIAGLPATVPLDPAAYPLPSLEQPEEPSQTPNPLLTPASPKPFANVHASAYSAFLGRRVDRAPSVREAWAIAASRILLTSAGGIGLDEQELQDLLSGFAQILRDIDERVRLVAIQSVAVFSYHDVLNTLAADGGLSKPETVLSTMVERVTDRKHDVREAAIELLARLWGVASSDIENGLETVKAAVGDIADRLFRAFYTNDPHVQTVLDKALYESLLPLSFPPIKMMSRTESQKSRTKDKDIDSVESTASDPDAIRARRILTLVRSLQPKSRAVFFNLQNRQVQISKAMTVFLQTCEEYNGGVVENKEDEGTLKDRLTRFIDSLSKPFPEPAEVAADLWKFVKQHNRRWYQLIRFAIGPEHDYRTVTKAIKELGKRIREGPPSSQSLLDTLFPILYRCALLVYNRSHVPAIMEISRTDQNGLGEVAHEVLKEISARHPEVLKSHIQALCKELEDNAPTANKPEETGAADTLKACAGFARRYPTDVPAERKFITALTHFALFSRSPRAAKHAVSIIIMVSDKKEMYAKDILLRALKDCEPGMSHFLARLATISQLCLLAPAVADLHSDAIRDLAISKILHKNRSSKSKDDPNAWDEIPDEESKSKELALKVFVNRCRAHDEKSEGDEFEESAKEVFGYLTALIKNEGEIAPQKDTPPAQKNRLRLVAAHFILKLCGHSRKCEEFINPSTFISIAMIMINPPNPVRTGFVNCLKKYIGQNRIAHRWFTPLFLLAFEPDIELRTSTVTWIRARIQFFTRQQLQAKTTERRPPQNVLESVFARLLSLLAHHPDYPSADSEDFDGELLDFSKYIIFYLFSVATEDNLSLIFHIAQRVKGARDGIQGTEEASERLYVLSDLSQAVIRNYADMMPGHAKGVNLLQTWPGNVTLPRSLFKALPSHEAAQEIAEKNYLPEDVATGLEKLVRTYVKELKNAAHPPKRAAAGEKKRKSDALGLDDGDEHGETRKKPIKKARKTTVAIRKTPKPKRKSSETASPEMPSRKSARRSNAVSYAEADSDDDDAEMERVDQLASRAKSTKNKRPTVTHVEEEDNDDEGVSEGDDGNSKSEDQKGDQSDASEAQDNDGTDNDEDMSEGEDAGDDVEMTEEAASEQESSPSPTKAQSKVGATKTRNRGGGKQKASTPNGKGSAAKRTGKHEQPAVRATRQTRSTKA</sequence>
<evidence type="ECO:0000256" key="1">
    <source>
        <dbReference type="ARBA" id="ARBA00004123"/>
    </source>
</evidence>
<dbReference type="HOGENOM" id="CLU_002562_0_0_1"/>
<dbReference type="InParanoid" id="H6C0U6"/>
<dbReference type="PANTHER" id="PTHR12663:SF0">
    <property type="entry name" value="PRECOCIOUS DISSOCIATION OF SISTERS 5, ISOFORM A"/>
    <property type="match status" value="1"/>
</dbReference>
<evidence type="ECO:0000256" key="5">
    <source>
        <dbReference type="ARBA" id="ARBA00023306"/>
    </source>
</evidence>
<dbReference type="STRING" id="858893.H6C0U6"/>
<dbReference type="Pfam" id="PF20168">
    <property type="entry name" value="PDS5"/>
    <property type="match status" value="1"/>
</dbReference>
<dbReference type="CDD" id="cd19953">
    <property type="entry name" value="PDS5"/>
    <property type="match status" value="1"/>
</dbReference>
<dbReference type="OrthoDB" id="200660at2759"/>
<feature type="compositionally biased region" description="Basic and acidic residues" evidence="6">
    <location>
        <begin position="1431"/>
        <end position="1442"/>
    </location>
</feature>
<feature type="compositionally biased region" description="Basic and acidic residues" evidence="6">
    <location>
        <begin position="1311"/>
        <end position="1320"/>
    </location>
</feature>
<keyword evidence="2" id="KW-0132">Cell division</keyword>
<keyword evidence="3" id="KW-0498">Mitosis</keyword>
<feature type="compositionally biased region" description="Acidic residues" evidence="6">
    <location>
        <begin position="1416"/>
        <end position="1430"/>
    </location>
</feature>
<protein>
    <submittedName>
        <fullName evidence="7">Sister chromatid cohesion protein PDS5</fullName>
    </submittedName>
</protein>
<evidence type="ECO:0000313" key="7">
    <source>
        <dbReference type="EMBL" id="EHY56470.1"/>
    </source>
</evidence>
<dbReference type="GO" id="GO:0051301">
    <property type="term" value="P:cell division"/>
    <property type="evidence" value="ECO:0007669"/>
    <property type="project" value="UniProtKB-KW"/>
</dbReference>